<dbReference type="EMBL" id="MLHK01000001">
    <property type="protein sequence ID" value="OOF47286.1"/>
    <property type="molecule type" value="Genomic_DNA"/>
</dbReference>
<accession>A0A1V3IY43</accession>
<dbReference type="Proteomes" id="UP000188728">
    <property type="component" value="Unassembled WGS sequence"/>
</dbReference>
<evidence type="ECO:0000313" key="2">
    <source>
        <dbReference type="Proteomes" id="UP000188728"/>
    </source>
</evidence>
<name>A0A1V3IY43_9PAST</name>
<protein>
    <submittedName>
        <fullName evidence="1">Uncharacterized protein</fullName>
    </submittedName>
</protein>
<reference evidence="1 2" key="1">
    <citation type="submission" date="2016-10" db="EMBL/GenBank/DDBJ databases">
        <title>Rodentibacter gen. nov. and new species.</title>
        <authorList>
            <person name="Christensen H."/>
        </authorList>
    </citation>
    <scope>NUCLEOTIDE SEQUENCE [LARGE SCALE GENOMIC DNA]</scope>
    <source>
        <strain evidence="1 2">H1983213011</strain>
    </source>
</reference>
<evidence type="ECO:0000313" key="1">
    <source>
        <dbReference type="EMBL" id="OOF47286.1"/>
    </source>
</evidence>
<gene>
    <name evidence="1" type="ORF">BKK51_00045</name>
</gene>
<comment type="caution">
    <text evidence="1">The sequence shown here is derived from an EMBL/GenBank/DDBJ whole genome shotgun (WGS) entry which is preliminary data.</text>
</comment>
<dbReference type="RefSeq" id="WP_077473460.1">
    <property type="nucleotide sequence ID" value="NZ_MLHK01000001.1"/>
</dbReference>
<organism evidence="1 2">
    <name type="scientific">Rodentibacter trehalosifermentans</name>
    <dbReference type="NCBI Taxonomy" id="1908263"/>
    <lineage>
        <taxon>Bacteria</taxon>
        <taxon>Pseudomonadati</taxon>
        <taxon>Pseudomonadota</taxon>
        <taxon>Gammaproteobacteria</taxon>
        <taxon>Pasteurellales</taxon>
        <taxon>Pasteurellaceae</taxon>
        <taxon>Rodentibacter</taxon>
    </lineage>
</organism>
<dbReference type="AlphaFoldDB" id="A0A1V3IY43"/>
<sequence length="179" mass="21367">MNLINKITLLFIATTQIALGNDILSSVMFKFENDKIAFEQFKYLGILKCLDNRIGDRENKLFFTEYTYLYNGLYPLSRLIKEYVLNQIYSEFEQSELQLRNFPKVENSVEVCQNLYNSIKSYDLYLKNISKKSHYYQENDEIIFSKEEIEQNMLDYLNIGKVERCRLIDCIPQKIKNKE</sequence>
<proteinExistence type="predicted"/>